<dbReference type="Pfam" id="PF03692">
    <property type="entry name" value="CxxCxxCC"/>
    <property type="match status" value="1"/>
</dbReference>
<name>G4A7M9_AGGAC</name>
<dbReference type="PANTHER" id="PTHR37421:SF1">
    <property type="entry name" value="UPF0260 PROTEIN YCGN"/>
    <property type="match status" value="1"/>
</dbReference>
<proteinExistence type="predicted"/>
<dbReference type="Proteomes" id="UP000005508">
    <property type="component" value="Unassembled WGS sequence"/>
</dbReference>
<comment type="caution">
    <text evidence="1">The sequence shown here is derived from an EMBL/GenBank/DDBJ whole genome shotgun (WGS) entry which is preliminary data.</text>
</comment>
<dbReference type="InterPro" id="IPR005358">
    <property type="entry name" value="Puta_zinc/iron-chelating_dom"/>
</dbReference>
<dbReference type="PATRIC" id="fig|907488.3.peg.809"/>
<gene>
    <name evidence="1" type="ORF">SC1083_0825</name>
</gene>
<evidence type="ECO:0000313" key="1">
    <source>
        <dbReference type="EMBL" id="EGY34433.1"/>
    </source>
</evidence>
<accession>G4A7M9</accession>
<protein>
    <submittedName>
        <fullName evidence="1">Uncharacterized protein</fullName>
    </submittedName>
</protein>
<dbReference type="PIRSF" id="PIRSF006173">
    <property type="entry name" value="UCP006173"/>
    <property type="match status" value="1"/>
</dbReference>
<dbReference type="PANTHER" id="PTHR37421">
    <property type="entry name" value="UPF0260 PROTEIN YCGN"/>
    <property type="match status" value="1"/>
</dbReference>
<dbReference type="NCBIfam" id="NF003499">
    <property type="entry name" value="PRK05170.1-2"/>
    <property type="match status" value="1"/>
</dbReference>
<dbReference type="AlphaFoldDB" id="G4A7M9"/>
<sequence length="144" mass="16835">MQLDPDFGLHKTLLDMNDAEWEALYDGCGKCCYRKYIDGDGKYERLYYTRIACNLLDLETGKCGQYARRFELEEDCTKLTKENLSDFDWLPVTCAYRLLHEGKPLPAWHPLISGDPNSVKKADILIKYGIHERDVIDWFDFILD</sequence>
<organism evidence="1 2">
    <name type="scientific">Aggregatibacter actinomycetemcomitans serotype e str. SC1083</name>
    <dbReference type="NCBI Taxonomy" id="907488"/>
    <lineage>
        <taxon>Bacteria</taxon>
        <taxon>Pseudomonadati</taxon>
        <taxon>Pseudomonadota</taxon>
        <taxon>Gammaproteobacteria</taxon>
        <taxon>Pasteurellales</taxon>
        <taxon>Pasteurellaceae</taxon>
        <taxon>Aggregatibacter</taxon>
    </lineage>
</organism>
<evidence type="ECO:0000313" key="2">
    <source>
        <dbReference type="Proteomes" id="UP000005508"/>
    </source>
</evidence>
<dbReference type="EMBL" id="AEJM01000016">
    <property type="protein sequence ID" value="EGY34433.1"/>
    <property type="molecule type" value="Genomic_DNA"/>
</dbReference>
<reference evidence="1 2" key="1">
    <citation type="submission" date="2010-10" db="EMBL/GenBank/DDBJ databases">
        <authorList>
            <person name="Chen C."/>
            <person name="Kittichotirat W."/>
            <person name="Asikainen S."/>
            <person name="Bumgarner R."/>
        </authorList>
    </citation>
    <scope>NUCLEOTIDE SEQUENCE [LARGE SCALE GENOMIC DNA]</scope>
    <source>
        <strain evidence="1 2">SC1083</strain>
    </source>
</reference>
<dbReference type="InterPro" id="IPR008228">
    <property type="entry name" value="UCP006173"/>
</dbReference>
<dbReference type="RefSeq" id="WP_005556852.1">
    <property type="nucleotide sequence ID" value="NZ_AEJM01000016.1"/>
</dbReference>